<keyword evidence="1" id="KW-0472">Membrane</keyword>
<accession>A0A834R4Z4</accession>
<dbReference type="EnsemblMetazoa" id="SSS_4686s_mrna">
    <property type="protein sequence ID" value="KAF7489978.1"/>
    <property type="gene ID" value="SSS_4686"/>
</dbReference>
<keyword evidence="1" id="KW-0812">Transmembrane</keyword>
<dbReference type="AlphaFoldDB" id="A0A834R4Z4"/>
<dbReference type="GO" id="GO:0016020">
    <property type="term" value="C:membrane"/>
    <property type="evidence" value="ECO:0007669"/>
    <property type="project" value="InterPro"/>
</dbReference>
<dbReference type="InterPro" id="IPR036734">
    <property type="entry name" value="Neur_chan_lig-bd_sf"/>
</dbReference>
<feature type="chain" id="PRO_5038316066" evidence="2">
    <location>
        <begin position="26"/>
        <end position="425"/>
    </location>
</feature>
<organism evidence="4">
    <name type="scientific">Sarcoptes scabiei</name>
    <name type="common">Itch mite</name>
    <name type="synonym">Acarus scabiei</name>
    <dbReference type="NCBI Taxonomy" id="52283"/>
    <lineage>
        <taxon>Eukaryota</taxon>
        <taxon>Metazoa</taxon>
        <taxon>Ecdysozoa</taxon>
        <taxon>Arthropoda</taxon>
        <taxon>Chelicerata</taxon>
        <taxon>Arachnida</taxon>
        <taxon>Acari</taxon>
        <taxon>Acariformes</taxon>
        <taxon>Sarcoptiformes</taxon>
        <taxon>Astigmata</taxon>
        <taxon>Psoroptidia</taxon>
        <taxon>Sarcoptoidea</taxon>
        <taxon>Sarcoptidae</taxon>
        <taxon>Sarcoptinae</taxon>
        <taxon>Sarcoptes</taxon>
    </lineage>
</organism>
<keyword evidence="2" id="KW-0732">Signal</keyword>
<dbReference type="Gene3D" id="2.70.170.10">
    <property type="entry name" value="Neurotransmitter-gated ion-channel ligand-binding domain"/>
    <property type="match status" value="1"/>
</dbReference>
<keyword evidence="1" id="KW-1133">Transmembrane helix</keyword>
<feature type="signal peptide" evidence="2">
    <location>
        <begin position="1"/>
        <end position="25"/>
    </location>
</feature>
<dbReference type="GO" id="GO:0004888">
    <property type="term" value="F:transmembrane signaling receptor activity"/>
    <property type="evidence" value="ECO:0007669"/>
    <property type="project" value="InterPro"/>
</dbReference>
<feature type="transmembrane region" description="Helical" evidence="1">
    <location>
        <begin position="402"/>
        <end position="423"/>
    </location>
</feature>
<protein>
    <submittedName>
        <fullName evidence="4">Acetylcholine receptor subunit beta-like 1</fullName>
    </submittedName>
</protein>
<evidence type="ECO:0000256" key="1">
    <source>
        <dbReference type="SAM" id="Phobius"/>
    </source>
</evidence>
<dbReference type="GO" id="GO:0005230">
    <property type="term" value="F:extracellular ligand-gated monoatomic ion channel activity"/>
    <property type="evidence" value="ECO:0007669"/>
    <property type="project" value="InterPro"/>
</dbReference>
<dbReference type="SUPFAM" id="SSF63712">
    <property type="entry name" value="Nicotinic receptor ligand binding domain-like"/>
    <property type="match status" value="1"/>
</dbReference>
<reference evidence="6" key="1">
    <citation type="journal article" date="2020" name="PLoS Negl. Trop. Dis.">
        <title>High-quality nuclear genome for Sarcoptes scabiei-A critical resource for a neglected parasite.</title>
        <authorList>
            <person name="Korhonen P.K."/>
            <person name="Gasser R.B."/>
            <person name="Ma G."/>
            <person name="Wang T."/>
            <person name="Stroehlein A.J."/>
            <person name="Young N.D."/>
            <person name="Ang C.S."/>
            <person name="Fernando D.D."/>
            <person name="Lu H.C."/>
            <person name="Taylor S."/>
            <person name="Reynolds S.L."/>
            <person name="Mofiz E."/>
            <person name="Najaraj S.H."/>
            <person name="Gowda H."/>
            <person name="Madugundu A."/>
            <person name="Renuse S."/>
            <person name="Holt D."/>
            <person name="Pandey A."/>
            <person name="Papenfuss A.T."/>
            <person name="Fischer K."/>
        </authorList>
    </citation>
    <scope>NUCLEOTIDE SEQUENCE [LARGE SCALE GENOMIC DNA]</scope>
</reference>
<dbReference type="OrthoDB" id="6508039at2759"/>
<dbReference type="EMBL" id="WVUK01000063">
    <property type="protein sequence ID" value="KAF7489978.1"/>
    <property type="molecule type" value="Genomic_DNA"/>
</dbReference>
<evidence type="ECO:0000259" key="3">
    <source>
        <dbReference type="Pfam" id="PF02931"/>
    </source>
</evidence>
<evidence type="ECO:0000256" key="2">
    <source>
        <dbReference type="SAM" id="SignalP"/>
    </source>
</evidence>
<evidence type="ECO:0000313" key="5">
    <source>
        <dbReference type="EnsemblMetazoa" id="KAF7489978.1"/>
    </source>
</evidence>
<dbReference type="FunFam" id="2.70.170.10:FF:000028">
    <property type="entry name" value="AcetylCholine Receptor"/>
    <property type="match status" value="1"/>
</dbReference>
<sequence length="425" mass="49467">MDRIEFKHTLILSLSIAILFQSSSFIDCDSNIEIQNHIKDLRKELFQNRGYDPMTRPVRNYTHAINVSIYLDVNYIKNLDVQTKILESEGWIRLSWFDENLKWKTIEFGGIEDIRVKVDEVFRPDITLINSADSENVLKRSTHSDLILWFTGEVFWMPAISMKTLCQINLVDWPFDQQTCLYRFASWTYDGTGLNLQNMSDRVDLSSFTENSEWDPIESTCEYKMHDYDEGVFYPEVVFGLKLQRKTTIYRYAVYIPVICALLLNLMALFLDVQNKLRFHLSTLTFFTLLIIILYLGAKLGFGSLGLPKVSNQIHRTNDNDDIDHNHLVRFLVEFLSIFIRAPPILIRLIEPVQHLFVSKDIESVQLTENDIENPPGTIVDATLGKSSHQTNRSDSVMKVKLILIQVIDKLLFILYFMAMIFLHN</sequence>
<dbReference type="InterPro" id="IPR006202">
    <property type="entry name" value="Neur_chan_lig-bd"/>
</dbReference>
<gene>
    <name evidence="4" type="ORF">SSS_4686</name>
</gene>
<name>A0A834R4Z4_SARSC</name>
<reference evidence="5" key="3">
    <citation type="submission" date="2022-06" db="UniProtKB">
        <authorList>
            <consortium name="EnsemblMetazoa"/>
        </authorList>
    </citation>
    <scope>IDENTIFICATION</scope>
</reference>
<keyword evidence="6" id="KW-1185">Reference proteome</keyword>
<proteinExistence type="predicted"/>
<keyword evidence="4" id="KW-0675">Receptor</keyword>
<dbReference type="Proteomes" id="UP000070412">
    <property type="component" value="Unassembled WGS sequence"/>
</dbReference>
<reference evidence="4" key="2">
    <citation type="submission" date="2020-01" db="EMBL/GenBank/DDBJ databases">
        <authorList>
            <person name="Korhonen P.K.K."/>
            <person name="Guangxu M.G."/>
            <person name="Wang T.W."/>
            <person name="Stroehlein A.J.S."/>
            <person name="Young N.D."/>
            <person name="Ang C.-S.A."/>
            <person name="Fernando D.W.F."/>
            <person name="Lu H.L."/>
            <person name="Taylor S.T."/>
            <person name="Ehtesham M.E.M."/>
            <person name="Najaraj S.H.N."/>
            <person name="Harsha G.H.G."/>
            <person name="Madugundu A.M."/>
            <person name="Renuse S.R."/>
            <person name="Holt D.H."/>
            <person name="Pandey A.P."/>
            <person name="Papenfuss A.P."/>
            <person name="Gasser R.B.G."/>
            <person name="Fischer K.F."/>
        </authorList>
    </citation>
    <scope>NUCLEOTIDE SEQUENCE</scope>
    <source>
        <strain evidence="4">SSS_KF_BRIS2020</strain>
    </source>
</reference>
<feature type="transmembrane region" description="Helical" evidence="1">
    <location>
        <begin position="252"/>
        <end position="271"/>
    </location>
</feature>
<feature type="transmembrane region" description="Helical" evidence="1">
    <location>
        <begin position="283"/>
        <end position="307"/>
    </location>
</feature>
<dbReference type="Pfam" id="PF02931">
    <property type="entry name" value="Neur_chan_LBD"/>
    <property type="match status" value="1"/>
</dbReference>
<dbReference type="InterPro" id="IPR006201">
    <property type="entry name" value="Neur_channel"/>
</dbReference>
<evidence type="ECO:0000313" key="6">
    <source>
        <dbReference type="Proteomes" id="UP000070412"/>
    </source>
</evidence>
<dbReference type="PRINTS" id="PR00252">
    <property type="entry name" value="NRIONCHANNEL"/>
</dbReference>
<feature type="domain" description="Neurotransmitter-gated ion-channel ligand-binding" evidence="3">
    <location>
        <begin position="40"/>
        <end position="247"/>
    </location>
</feature>
<dbReference type="PANTHER" id="PTHR18945">
    <property type="entry name" value="NEUROTRANSMITTER GATED ION CHANNEL"/>
    <property type="match status" value="1"/>
</dbReference>
<evidence type="ECO:0000313" key="4">
    <source>
        <dbReference type="EMBL" id="KAF7489978.1"/>
    </source>
</evidence>